<feature type="region of interest" description="Disordered" evidence="1">
    <location>
        <begin position="23"/>
        <end position="50"/>
    </location>
</feature>
<evidence type="ECO:0000256" key="1">
    <source>
        <dbReference type="SAM" id="MobiDB-lite"/>
    </source>
</evidence>
<dbReference type="Proteomes" id="UP001595957">
    <property type="component" value="Unassembled WGS sequence"/>
</dbReference>
<evidence type="ECO:0000313" key="3">
    <source>
        <dbReference type="Proteomes" id="UP001595957"/>
    </source>
</evidence>
<accession>A0ABV9EU80</accession>
<protein>
    <submittedName>
        <fullName evidence="2">Uncharacterized protein</fullName>
    </submittedName>
</protein>
<gene>
    <name evidence="2" type="ORF">ACFO3E_03260</name>
</gene>
<evidence type="ECO:0000313" key="2">
    <source>
        <dbReference type="EMBL" id="MFC4593216.1"/>
    </source>
</evidence>
<dbReference type="EMBL" id="JBHSFZ010000004">
    <property type="protein sequence ID" value="MFC4593216.1"/>
    <property type="molecule type" value="Genomic_DNA"/>
</dbReference>
<name>A0ABV9EU80_9SPHN</name>
<organism evidence="2 3">
    <name type="scientific">Sphingobium tyrosinilyticum</name>
    <dbReference type="NCBI Taxonomy" id="2715436"/>
    <lineage>
        <taxon>Bacteria</taxon>
        <taxon>Pseudomonadati</taxon>
        <taxon>Pseudomonadota</taxon>
        <taxon>Alphaproteobacteria</taxon>
        <taxon>Sphingomonadales</taxon>
        <taxon>Sphingomonadaceae</taxon>
        <taxon>Sphingobium</taxon>
    </lineage>
</organism>
<sequence>MRKKTVDRAPPSKGVQDAVALDHKNMQPYRFPPPVSGKKKAGWRPAFQGE</sequence>
<keyword evidence="3" id="KW-1185">Reference proteome</keyword>
<proteinExistence type="predicted"/>
<reference evidence="3" key="1">
    <citation type="journal article" date="2019" name="Int. J. Syst. Evol. Microbiol.">
        <title>The Global Catalogue of Microorganisms (GCM) 10K type strain sequencing project: providing services to taxonomists for standard genome sequencing and annotation.</title>
        <authorList>
            <consortium name="The Broad Institute Genomics Platform"/>
            <consortium name="The Broad Institute Genome Sequencing Center for Infectious Disease"/>
            <person name="Wu L."/>
            <person name="Ma J."/>
        </authorList>
    </citation>
    <scope>NUCLEOTIDE SEQUENCE [LARGE SCALE GENOMIC DNA]</scope>
    <source>
        <strain evidence="3">NBRC 103632</strain>
    </source>
</reference>
<comment type="caution">
    <text evidence="2">The sequence shown here is derived from an EMBL/GenBank/DDBJ whole genome shotgun (WGS) entry which is preliminary data.</text>
</comment>